<gene>
    <name evidence="1" type="ORF">THARTR1_02046</name>
</gene>
<dbReference type="AlphaFoldDB" id="A0A2K0UJB8"/>
<evidence type="ECO:0008006" key="3">
    <source>
        <dbReference type="Google" id="ProtNLM"/>
    </source>
</evidence>
<dbReference type="OrthoDB" id="5582218at2759"/>
<protein>
    <recommendedName>
        <fullName evidence="3">PXA domain-containing protein</fullName>
    </recommendedName>
</protein>
<reference evidence="1 2" key="1">
    <citation type="submission" date="2017-02" db="EMBL/GenBank/DDBJ databases">
        <title>Genomes of Trichoderma spp. with biocontrol activity.</title>
        <authorList>
            <person name="Gardiner D."/>
            <person name="Kazan K."/>
            <person name="Vos C."/>
            <person name="Harvey P."/>
        </authorList>
    </citation>
    <scope>NUCLEOTIDE SEQUENCE [LARGE SCALE GENOMIC DNA]</scope>
    <source>
        <strain evidence="1 2">Tr1</strain>
    </source>
</reference>
<dbReference type="Proteomes" id="UP000236290">
    <property type="component" value="Unassembled WGS sequence"/>
</dbReference>
<sequence>MGISISFPGSLLSHHIQSLFDSSHLPPILRSLRGALFPNNSPGTSTLVAPQSERELLALRRRAASAISDLLPASVTRVYFGRRHWRLGGLFGLGDDAGSPSAVTDEEDDERILDELESLLDVVGDEYCNKHLMYSALELVLVRLMPELSDKGVVELRQDRLG</sequence>
<comment type="caution">
    <text evidence="1">The sequence shown here is derived from an EMBL/GenBank/DDBJ whole genome shotgun (WGS) entry which is preliminary data.</text>
</comment>
<organism evidence="1 2">
    <name type="scientific">Trichoderma harzianum</name>
    <name type="common">Hypocrea lixii</name>
    <dbReference type="NCBI Taxonomy" id="5544"/>
    <lineage>
        <taxon>Eukaryota</taxon>
        <taxon>Fungi</taxon>
        <taxon>Dikarya</taxon>
        <taxon>Ascomycota</taxon>
        <taxon>Pezizomycotina</taxon>
        <taxon>Sordariomycetes</taxon>
        <taxon>Hypocreomycetidae</taxon>
        <taxon>Hypocreales</taxon>
        <taxon>Hypocreaceae</taxon>
        <taxon>Trichoderma</taxon>
    </lineage>
</organism>
<proteinExistence type="predicted"/>
<dbReference type="EMBL" id="MTYI01000023">
    <property type="protein sequence ID" value="PNP57888.1"/>
    <property type="molecule type" value="Genomic_DNA"/>
</dbReference>
<evidence type="ECO:0000313" key="1">
    <source>
        <dbReference type="EMBL" id="PNP57888.1"/>
    </source>
</evidence>
<accession>A0A2K0UJB8</accession>
<evidence type="ECO:0000313" key="2">
    <source>
        <dbReference type="Proteomes" id="UP000236290"/>
    </source>
</evidence>
<name>A0A2K0UJB8_TRIHA</name>